<name>A0A7J7MBX2_9MAGN</name>
<proteinExistence type="predicted"/>
<organism evidence="1 2">
    <name type="scientific">Kingdonia uniflora</name>
    <dbReference type="NCBI Taxonomy" id="39325"/>
    <lineage>
        <taxon>Eukaryota</taxon>
        <taxon>Viridiplantae</taxon>
        <taxon>Streptophyta</taxon>
        <taxon>Embryophyta</taxon>
        <taxon>Tracheophyta</taxon>
        <taxon>Spermatophyta</taxon>
        <taxon>Magnoliopsida</taxon>
        <taxon>Ranunculales</taxon>
        <taxon>Circaeasteraceae</taxon>
        <taxon>Kingdonia</taxon>
    </lineage>
</organism>
<comment type="caution">
    <text evidence="1">The sequence shown here is derived from an EMBL/GenBank/DDBJ whole genome shotgun (WGS) entry which is preliminary data.</text>
</comment>
<dbReference type="OrthoDB" id="1893842at2759"/>
<dbReference type="Proteomes" id="UP000541444">
    <property type="component" value="Unassembled WGS sequence"/>
</dbReference>
<keyword evidence="2" id="KW-1185">Reference proteome</keyword>
<dbReference type="AlphaFoldDB" id="A0A7J7MBX2"/>
<accession>A0A7J7MBX2</accession>
<evidence type="ECO:0000313" key="2">
    <source>
        <dbReference type="Proteomes" id="UP000541444"/>
    </source>
</evidence>
<protein>
    <submittedName>
        <fullName evidence="1">Uncharacterized protein</fullName>
    </submittedName>
</protein>
<gene>
    <name evidence="1" type="ORF">GIB67_025463</name>
</gene>
<dbReference type="EMBL" id="JACGCM010001640">
    <property type="protein sequence ID" value="KAF6152377.1"/>
    <property type="molecule type" value="Genomic_DNA"/>
</dbReference>
<evidence type="ECO:0000313" key="1">
    <source>
        <dbReference type="EMBL" id="KAF6152377.1"/>
    </source>
</evidence>
<reference evidence="1 2" key="1">
    <citation type="journal article" date="2020" name="IScience">
        <title>Genome Sequencing of the Endangered Kingdonia uniflora (Circaeasteraceae, Ranunculales) Reveals Potential Mechanisms of Evolutionary Specialization.</title>
        <authorList>
            <person name="Sun Y."/>
            <person name="Deng T."/>
            <person name="Zhang A."/>
            <person name="Moore M.J."/>
            <person name="Landis J.B."/>
            <person name="Lin N."/>
            <person name="Zhang H."/>
            <person name="Zhang X."/>
            <person name="Huang J."/>
            <person name="Zhang X."/>
            <person name="Sun H."/>
            <person name="Wang H."/>
        </authorList>
    </citation>
    <scope>NUCLEOTIDE SEQUENCE [LARGE SCALE GENOMIC DNA]</scope>
    <source>
        <strain evidence="1">TB1705</strain>
        <tissue evidence="1">Leaf</tissue>
    </source>
</reference>
<sequence length="112" mass="13119">MRFGTRVFSIALPLLNTSQGYRLIAYDMENRVWIDLDVKCRWVIVDYDAIHFLLSGKVDFGGEDVEDYLIKSICMWELKCRSWVKIGEMPEEILKKIHSPHSVLINVKVMEI</sequence>